<dbReference type="InterPro" id="IPR029787">
    <property type="entry name" value="Nucleotide_cyclase"/>
</dbReference>
<feature type="transmembrane region" description="Helical" evidence="1">
    <location>
        <begin position="127"/>
        <end position="146"/>
    </location>
</feature>
<dbReference type="GO" id="GO:0035556">
    <property type="term" value="P:intracellular signal transduction"/>
    <property type="evidence" value="ECO:0007669"/>
    <property type="project" value="InterPro"/>
</dbReference>
<reference evidence="3 4" key="1">
    <citation type="journal article" date="2019" name="Mar. Drugs">
        <title>Comparative Genomics and CAZyme Genome Repertoires of Marine Zobellia amurskyensis KMM 3526(T) and Zobellia laminariae KMM 3676(T).</title>
        <authorList>
            <person name="Chernysheva N."/>
            <person name="Bystritskaya E."/>
            <person name="Stenkova A."/>
            <person name="Golovkin I."/>
            <person name="Nedashkovskaya O."/>
            <person name="Isaeva M."/>
        </authorList>
    </citation>
    <scope>NUCLEOTIDE SEQUENCE [LARGE SCALE GENOMIC DNA]</scope>
    <source>
        <strain evidence="3 4">KMM 3526</strain>
    </source>
</reference>
<dbReference type="InterPro" id="IPR001054">
    <property type="entry name" value="A/G_cyclase"/>
</dbReference>
<keyword evidence="4" id="KW-1185">Reference proteome</keyword>
<dbReference type="Pfam" id="PF00211">
    <property type="entry name" value="Guanylate_cyc"/>
    <property type="match status" value="1"/>
</dbReference>
<evidence type="ECO:0000313" key="4">
    <source>
        <dbReference type="Proteomes" id="UP000540519"/>
    </source>
</evidence>
<keyword evidence="1" id="KW-0812">Transmembrane</keyword>
<name>A0A7X2ZQ80_9FLAO</name>
<keyword evidence="1" id="KW-1133">Transmembrane helix</keyword>
<organism evidence="3 4">
    <name type="scientific">Zobellia amurskyensis</name>
    <dbReference type="NCBI Taxonomy" id="248905"/>
    <lineage>
        <taxon>Bacteria</taxon>
        <taxon>Pseudomonadati</taxon>
        <taxon>Bacteroidota</taxon>
        <taxon>Flavobacteriia</taxon>
        <taxon>Flavobacteriales</taxon>
        <taxon>Flavobacteriaceae</taxon>
        <taxon>Zobellia</taxon>
    </lineage>
</organism>
<protein>
    <submittedName>
        <fullName evidence="3">Adenylate/guanylate cyclase domain-containing protein</fullName>
    </submittedName>
</protein>
<dbReference type="Proteomes" id="UP000540519">
    <property type="component" value="Unassembled WGS sequence"/>
</dbReference>
<dbReference type="PROSITE" id="PS50125">
    <property type="entry name" value="GUANYLATE_CYCLASE_2"/>
    <property type="match status" value="1"/>
</dbReference>
<evidence type="ECO:0000259" key="2">
    <source>
        <dbReference type="PROSITE" id="PS50125"/>
    </source>
</evidence>
<feature type="transmembrane region" description="Helical" evidence="1">
    <location>
        <begin position="12"/>
        <end position="31"/>
    </location>
</feature>
<dbReference type="SUPFAM" id="SSF55073">
    <property type="entry name" value="Nucleotide cyclase"/>
    <property type="match status" value="1"/>
</dbReference>
<dbReference type="CDD" id="cd07302">
    <property type="entry name" value="CHD"/>
    <property type="match status" value="1"/>
</dbReference>
<sequence>MKKKQIIRVLTLALMWLLAIIAFDVVLNIKVFEKGDWLPYLEYTFSVIVPITTLYCLTIGISEVLFMQTMIRDYPFAIVVLFKTVLQFTVIFILHLGSSYFIRELLPLSPNDAVNKHYSYLTTSLNLVYTIYFFVVSFHFSVYFQISRKFGSTNLYDIIIGTYFKPKEDKRIFMFLDLNKSTTIAEEIGHLKYSRLIQECFVKLTSHIENYNAEVYQYVGDEAVLTWRVSDSSAAKNCIDLYLDFQGSLFNAGDNFSSNFGIVPKFKVGVSYGSVAIAEVGDYKRDIAFHGNVLNTGARLCQLCKEIKEDILFSSDFNILLNENKHHLDYVGDYMLNGRRTLEKVYRLAL</sequence>
<dbReference type="AlphaFoldDB" id="A0A7X2ZQ80"/>
<dbReference type="GO" id="GO:0009190">
    <property type="term" value="P:cyclic nucleotide biosynthetic process"/>
    <property type="evidence" value="ECO:0007669"/>
    <property type="project" value="InterPro"/>
</dbReference>
<dbReference type="OrthoDB" id="9768499at2"/>
<feature type="transmembrane region" description="Helical" evidence="1">
    <location>
        <begin position="43"/>
        <end position="66"/>
    </location>
</feature>
<keyword evidence="1" id="KW-0472">Membrane</keyword>
<feature type="transmembrane region" description="Helical" evidence="1">
    <location>
        <begin position="78"/>
        <end position="102"/>
    </location>
</feature>
<dbReference type="GO" id="GO:0004016">
    <property type="term" value="F:adenylate cyclase activity"/>
    <property type="evidence" value="ECO:0007669"/>
    <property type="project" value="UniProtKB-ARBA"/>
</dbReference>
<gene>
    <name evidence="3" type="ORF">D9O36_00855</name>
</gene>
<evidence type="ECO:0000256" key="1">
    <source>
        <dbReference type="SAM" id="Phobius"/>
    </source>
</evidence>
<dbReference type="Gene3D" id="3.30.70.1230">
    <property type="entry name" value="Nucleotide cyclase"/>
    <property type="match status" value="1"/>
</dbReference>
<evidence type="ECO:0000313" key="3">
    <source>
        <dbReference type="EMBL" id="MUH34377.1"/>
    </source>
</evidence>
<accession>A0A7X2ZQ80</accession>
<dbReference type="EMBL" id="RCNR01000001">
    <property type="protein sequence ID" value="MUH34377.1"/>
    <property type="molecule type" value="Genomic_DNA"/>
</dbReference>
<comment type="caution">
    <text evidence="3">The sequence shown here is derived from an EMBL/GenBank/DDBJ whole genome shotgun (WGS) entry which is preliminary data.</text>
</comment>
<feature type="domain" description="Guanylate cyclase" evidence="2">
    <location>
        <begin position="172"/>
        <end position="301"/>
    </location>
</feature>
<dbReference type="RefSeq" id="WP_155598459.1">
    <property type="nucleotide sequence ID" value="NZ_RCNR01000001.1"/>
</dbReference>
<proteinExistence type="predicted"/>